<gene>
    <name evidence="1" type="ORF">SOCE836_053040</name>
    <name evidence="2" type="ORF">SOCE836_053610</name>
</gene>
<protein>
    <submittedName>
        <fullName evidence="1">Uncharacterized protein</fullName>
    </submittedName>
</protein>
<dbReference type="EMBL" id="CP012672">
    <property type="protein sequence ID" value="AUX33207.1"/>
    <property type="molecule type" value="Genomic_DNA"/>
</dbReference>
<reference evidence="1 3" key="1">
    <citation type="submission" date="2015-09" db="EMBL/GenBank/DDBJ databases">
        <title>Sorangium comparison.</title>
        <authorList>
            <person name="Zaburannyi N."/>
            <person name="Bunk B."/>
            <person name="Overmann J."/>
            <person name="Mueller R."/>
        </authorList>
    </citation>
    <scope>NUCLEOTIDE SEQUENCE [LARGE SCALE GENOMIC DNA]</scope>
    <source>
        <strain evidence="1 3">So ce836</strain>
    </source>
</reference>
<name>A0A4P2QSD9_SORCE</name>
<organism evidence="1 3">
    <name type="scientific">Sorangium cellulosum</name>
    <name type="common">Polyangium cellulosum</name>
    <dbReference type="NCBI Taxonomy" id="56"/>
    <lineage>
        <taxon>Bacteria</taxon>
        <taxon>Pseudomonadati</taxon>
        <taxon>Myxococcota</taxon>
        <taxon>Polyangia</taxon>
        <taxon>Polyangiales</taxon>
        <taxon>Polyangiaceae</taxon>
        <taxon>Sorangium</taxon>
    </lineage>
</organism>
<evidence type="ECO:0000313" key="2">
    <source>
        <dbReference type="EMBL" id="AUX33207.1"/>
    </source>
</evidence>
<dbReference type="AlphaFoldDB" id="A0A4P2QSD9"/>
<dbReference type="RefSeq" id="WP_129576617.1">
    <property type="nucleotide sequence ID" value="NZ_CP012672.1"/>
</dbReference>
<accession>A0A4P2QSD9</accession>
<dbReference type="Proteomes" id="UP000295497">
    <property type="component" value="Chromosome"/>
</dbReference>
<proteinExistence type="predicted"/>
<dbReference type="EMBL" id="CP012672">
    <property type="protein sequence ID" value="AUX33150.1"/>
    <property type="molecule type" value="Genomic_DNA"/>
</dbReference>
<evidence type="ECO:0000313" key="3">
    <source>
        <dbReference type="Proteomes" id="UP000295497"/>
    </source>
</evidence>
<evidence type="ECO:0000313" key="1">
    <source>
        <dbReference type="EMBL" id="AUX33150.1"/>
    </source>
</evidence>
<sequence>MSWITDKLLGLRAVFFGGEQLPERGALEFAGDGVEVEDDPANKRTKVTIAGGGGGPSVLRYERAADSDPLDETVTHLSSFLTESRRITTAHFLSYDDYDSGSAVDIARIQLVAQSPGLEDILLGEIATNTGGGVSGWTGVYSELGASMIGIPLDIPTVPEPYALVFRVLKQGAGSTLPRIMLFVTWAPED</sequence>